<dbReference type="InterPro" id="IPR004197">
    <property type="entry name" value="Cellulase_Ig-like"/>
</dbReference>
<dbReference type="RefSeq" id="WP_251806260.1">
    <property type="nucleotide sequence ID" value="NZ_CP166679.1"/>
</dbReference>
<feature type="signal peptide" evidence="6">
    <location>
        <begin position="1"/>
        <end position="19"/>
    </location>
</feature>
<dbReference type="InterPro" id="IPR012341">
    <property type="entry name" value="6hp_glycosidase-like_sf"/>
</dbReference>
<keyword evidence="6" id="KW-0732">Signal</keyword>
<dbReference type="CDD" id="cd02850">
    <property type="entry name" value="E_set_Cellulase_N"/>
    <property type="match status" value="1"/>
</dbReference>
<comment type="caution">
    <text evidence="9">The sequence shown here is derived from an EMBL/GenBank/DDBJ whole genome shotgun (WGS) entry which is preliminary data.</text>
</comment>
<evidence type="ECO:0000256" key="5">
    <source>
        <dbReference type="ARBA" id="ARBA00023326"/>
    </source>
</evidence>
<dbReference type="InterPro" id="IPR008928">
    <property type="entry name" value="6-hairpin_glycosidase_sf"/>
</dbReference>
<dbReference type="Gene3D" id="2.60.40.10">
    <property type="entry name" value="Immunoglobulins"/>
    <property type="match status" value="1"/>
</dbReference>
<evidence type="ECO:0000313" key="9">
    <source>
        <dbReference type="EMBL" id="MFD2791053.1"/>
    </source>
</evidence>
<evidence type="ECO:0000256" key="3">
    <source>
        <dbReference type="ARBA" id="ARBA00023277"/>
    </source>
</evidence>
<dbReference type="InterPro" id="IPR013783">
    <property type="entry name" value="Ig-like_fold"/>
</dbReference>
<accession>A0ABW5VHA0</accession>
<dbReference type="PANTHER" id="PTHR22298">
    <property type="entry name" value="ENDO-1,4-BETA-GLUCANASE"/>
    <property type="match status" value="1"/>
</dbReference>
<feature type="domain" description="Cellulase Ig-like" evidence="8">
    <location>
        <begin position="25"/>
        <end position="105"/>
    </location>
</feature>
<organism evidence="9 10">
    <name type="scientific">Arenibacter antarcticus</name>
    <dbReference type="NCBI Taxonomy" id="2040469"/>
    <lineage>
        <taxon>Bacteria</taxon>
        <taxon>Pseudomonadati</taxon>
        <taxon>Bacteroidota</taxon>
        <taxon>Flavobacteriia</taxon>
        <taxon>Flavobacteriales</taxon>
        <taxon>Flavobacteriaceae</taxon>
        <taxon>Arenibacter</taxon>
    </lineage>
</organism>
<dbReference type="GO" id="GO:0016787">
    <property type="term" value="F:hydrolase activity"/>
    <property type="evidence" value="ECO:0007669"/>
    <property type="project" value="UniProtKB-KW"/>
</dbReference>
<evidence type="ECO:0000256" key="2">
    <source>
        <dbReference type="ARBA" id="ARBA00022801"/>
    </source>
</evidence>
<evidence type="ECO:0000256" key="6">
    <source>
        <dbReference type="SAM" id="SignalP"/>
    </source>
</evidence>
<evidence type="ECO:0000256" key="4">
    <source>
        <dbReference type="ARBA" id="ARBA00023295"/>
    </source>
</evidence>
<dbReference type="Pfam" id="PF02927">
    <property type="entry name" value="CelD_N"/>
    <property type="match status" value="1"/>
</dbReference>
<name>A0ABW5VHA0_9FLAO</name>
<keyword evidence="5" id="KW-0624">Polysaccharide degradation</keyword>
<dbReference type="Gene3D" id="1.50.10.10">
    <property type="match status" value="1"/>
</dbReference>
<keyword evidence="4" id="KW-0326">Glycosidase</keyword>
<feature type="domain" description="Glycoside hydrolase family 9" evidence="7">
    <location>
        <begin position="127"/>
        <end position="588"/>
    </location>
</feature>
<evidence type="ECO:0000256" key="1">
    <source>
        <dbReference type="ARBA" id="ARBA00007072"/>
    </source>
</evidence>
<comment type="similarity">
    <text evidence="1">Belongs to the glycosyl hydrolase 9 (cellulase E) family.</text>
</comment>
<keyword evidence="10" id="KW-1185">Reference proteome</keyword>
<dbReference type="InterPro" id="IPR014756">
    <property type="entry name" value="Ig_E-set"/>
</dbReference>
<keyword evidence="3" id="KW-0119">Carbohydrate metabolism</keyword>
<dbReference type="Proteomes" id="UP001597532">
    <property type="component" value="Unassembled WGS sequence"/>
</dbReference>
<feature type="chain" id="PRO_5045616019" evidence="6">
    <location>
        <begin position="20"/>
        <end position="600"/>
    </location>
</feature>
<dbReference type="EMBL" id="JBHUOK010000032">
    <property type="protein sequence ID" value="MFD2791053.1"/>
    <property type="molecule type" value="Genomic_DNA"/>
</dbReference>
<dbReference type="SUPFAM" id="SSF48208">
    <property type="entry name" value="Six-hairpin glycosidases"/>
    <property type="match status" value="1"/>
</dbReference>
<reference evidence="10" key="1">
    <citation type="journal article" date="2019" name="Int. J. Syst. Evol. Microbiol.">
        <title>The Global Catalogue of Microorganisms (GCM) 10K type strain sequencing project: providing services to taxonomists for standard genome sequencing and annotation.</title>
        <authorList>
            <consortium name="The Broad Institute Genomics Platform"/>
            <consortium name="The Broad Institute Genome Sequencing Center for Infectious Disease"/>
            <person name="Wu L."/>
            <person name="Ma J."/>
        </authorList>
    </citation>
    <scope>NUCLEOTIDE SEQUENCE [LARGE SCALE GENOMIC DNA]</scope>
    <source>
        <strain evidence="10">KCTC 52924</strain>
    </source>
</reference>
<dbReference type="InterPro" id="IPR001701">
    <property type="entry name" value="Glyco_hydro_9"/>
</dbReference>
<evidence type="ECO:0000259" key="7">
    <source>
        <dbReference type="Pfam" id="PF00759"/>
    </source>
</evidence>
<gene>
    <name evidence="9" type="ORF">ACFS1K_14855</name>
</gene>
<protein>
    <submittedName>
        <fullName evidence="9">Glycoside hydrolase family 9 protein</fullName>
    </submittedName>
</protein>
<evidence type="ECO:0000259" key="8">
    <source>
        <dbReference type="Pfam" id="PF02927"/>
    </source>
</evidence>
<evidence type="ECO:0000313" key="10">
    <source>
        <dbReference type="Proteomes" id="UP001597532"/>
    </source>
</evidence>
<dbReference type="Pfam" id="PF00759">
    <property type="entry name" value="Glyco_hydro_9"/>
    <property type="match status" value="1"/>
</dbReference>
<proteinExistence type="inferred from homology"/>
<dbReference type="SUPFAM" id="SSF81296">
    <property type="entry name" value="E set domains"/>
    <property type="match status" value="1"/>
</dbReference>
<keyword evidence="2 9" id="KW-0378">Hydrolase</keyword>
<sequence>MKSAIILFLTVILGHYSMASDTPKGPFIRINQIGYMLEEHKTAVVFSHSKVAETFELINVTTQKAEITLRPKKSKKEGWGTFDYYYELDFSNYITKGTYFIQGKNSKSRSNSFSIGNDAYHQKPDILLEFMRQQRCGYNPYFDMVCHQRDGRSAYGPMPEGTFVDATGGWHDAGDQLKYLITGSYATAHMLMAYELFPDTFEDRVNHLGQPIPNGIADVLDEAKWGLDWILKLHPGPDQLIHQIADDRDHIGWKMPDEDTSDYGWGPNSYRVAYFATGTPQGLNKYQSEATGVSNLAGRSAAALALASRIWRTELKDTVFATICLNAAKTLYQLGQEKEGFQQGNSYGAPYRYSEKSWADDMEWGAAELYKSTGKKEYLVEAKEYAVQANTVSWTAKDSVAHYEFYPFINLGHFALYDQVDDKFKETLAGYYKTGLEDNVKRALKNPYNIGVPFVWCSNNLLTSIITQGILYERMTGDKSYSQFVVAQRDWLFGRNPWGTSMFTKLPENGEYPLDVHTSTWALTQKEIPGGLVDGPVYASIFNSLKGLHLANPDEFKAFQNTYVVYHDDIGDYSTNEPTMDGTAGSIIMMAHWANMTKKE</sequence>